<evidence type="ECO:0000313" key="1">
    <source>
        <dbReference type="EMBL" id="MBB3120579.1"/>
    </source>
</evidence>
<proteinExistence type="predicted"/>
<dbReference type="PANTHER" id="PTHR13696:SF96">
    <property type="entry name" value="COBQ_COBB_MIND_PARA NUCLEOTIDE BINDING DOMAIN-CONTAINING PROTEIN"/>
    <property type="match status" value="1"/>
</dbReference>
<dbReference type="Proteomes" id="UP000541535">
    <property type="component" value="Unassembled WGS sequence"/>
</dbReference>
<comment type="caution">
    <text evidence="1">The sequence shown here is derived from an EMBL/GenBank/DDBJ whole genome shotgun (WGS) entry which is preliminary data.</text>
</comment>
<dbReference type="InterPro" id="IPR050678">
    <property type="entry name" value="DNA_Partitioning_ATPase"/>
</dbReference>
<accession>A0A7W5BCH0</accession>
<evidence type="ECO:0000313" key="2">
    <source>
        <dbReference type="Proteomes" id="UP000541535"/>
    </source>
</evidence>
<organism evidence="1 2">
    <name type="scientific">Pseudoduganella violacea</name>
    <dbReference type="NCBI Taxonomy" id="1715466"/>
    <lineage>
        <taxon>Bacteria</taxon>
        <taxon>Pseudomonadati</taxon>
        <taxon>Pseudomonadota</taxon>
        <taxon>Betaproteobacteria</taxon>
        <taxon>Burkholderiales</taxon>
        <taxon>Oxalobacteraceae</taxon>
        <taxon>Telluria group</taxon>
        <taxon>Pseudoduganella</taxon>
    </lineage>
</organism>
<dbReference type="RefSeq" id="WP_183442348.1">
    <property type="nucleotide sequence ID" value="NZ_JACHXD010000010.1"/>
</dbReference>
<dbReference type="InterPro" id="IPR027417">
    <property type="entry name" value="P-loop_NTPase"/>
</dbReference>
<protein>
    <submittedName>
        <fullName evidence="1">Chromosome partitioning protein</fullName>
    </submittedName>
</protein>
<keyword evidence="2" id="KW-1185">Reference proteome</keyword>
<dbReference type="SUPFAM" id="SSF52540">
    <property type="entry name" value="P-loop containing nucleoside triphosphate hydrolases"/>
    <property type="match status" value="1"/>
</dbReference>
<dbReference type="PANTHER" id="PTHR13696">
    <property type="entry name" value="P-LOOP CONTAINING NUCLEOSIDE TRIPHOSPHATE HYDROLASE"/>
    <property type="match status" value="1"/>
</dbReference>
<gene>
    <name evidence="1" type="ORF">FHS03_003646</name>
</gene>
<name>A0A7W5BCH0_9BURK</name>
<sequence length="203" mass="21578">MIIAIAGQNPGSAKDIVASRLALLRARSGRKVLLLDTDPRQACAALSREHAGAVPASRAAKQARLAARAIHGRALQDELEILRCRYNDIVIDTEGRDTAESRAALIAARIAVVPVAPDQVDLATQYKLIARLNSARMFNPGLRVLFVVLGGASDPDSVQMAAVRAYVSRVMAANLSGTVIHLPAQGEDAEAEMAALYQEVFAS</sequence>
<reference evidence="1 2" key="1">
    <citation type="submission" date="2020-08" db="EMBL/GenBank/DDBJ databases">
        <title>Genomic Encyclopedia of Type Strains, Phase III (KMG-III): the genomes of soil and plant-associated and newly described type strains.</title>
        <authorList>
            <person name="Whitman W."/>
        </authorList>
    </citation>
    <scope>NUCLEOTIDE SEQUENCE [LARGE SCALE GENOMIC DNA]</scope>
    <source>
        <strain evidence="1 2">CECT 8897</strain>
    </source>
</reference>
<dbReference type="EMBL" id="JACHXD010000010">
    <property type="protein sequence ID" value="MBB3120579.1"/>
    <property type="molecule type" value="Genomic_DNA"/>
</dbReference>
<dbReference type="AlphaFoldDB" id="A0A7W5BCH0"/>
<dbReference type="Gene3D" id="3.40.50.300">
    <property type="entry name" value="P-loop containing nucleotide triphosphate hydrolases"/>
    <property type="match status" value="1"/>
</dbReference>